<dbReference type="PANTHER" id="PTHR43386:SF1">
    <property type="entry name" value="D,D-DIPEPTIDE TRANSPORT SYSTEM PERMEASE PROTEIN DDPC-RELATED"/>
    <property type="match status" value="1"/>
</dbReference>
<sequence length="507" mass="54161">MSDTSTSTTATVTEEVPFVQRVRANPQPALVWGVVLIALLALQIGAIASVTVMALSGLTGSIAGVANGLLGGPVLPSVGSAIAGSLNAAAGAADSLPSLLSRNFIPNQGYQTPNGAWHGTFLGLEPMLAWLIRVVLVYTYMFVLLWWIWRGFDTYVNAYRLADWTPRDDMVRRMRTHRWGQFGLVIVLLFVGMAIFAPTISPATAEQNIYEMTSHQIEYYDADDGEVDEISVLNANLASASQGAGSTNIGFWQYDEYDRFHPFGTLSNPGADLFTFMAYGARLSLVIGLLAVSISGVMAAGFGMLTAYYKGAIDLSVVLVSDSIQSLPGILLLILVSVVFQSHWLGQIYNGGFVIAVAFGVIYWPSLWRSIRGPAFQVSEQEWVDAAKSYGQRSTTTMRKHMLPYILGYLLIYGSMTIGGIIIGVAALSYLGLGINPPTPEWGRAIAAGQDYVTGPAWHMALIPGVLIVIVVTGFNALGDGIRDVLDPESEGEDSANEAAAAAGGGA</sequence>
<name>A0ABD5YK51_9EURY</name>
<dbReference type="CDD" id="cd06261">
    <property type="entry name" value="TM_PBP2"/>
    <property type="match status" value="1"/>
</dbReference>
<evidence type="ECO:0000256" key="3">
    <source>
        <dbReference type="ARBA" id="ARBA00022475"/>
    </source>
</evidence>
<feature type="compositionally biased region" description="Acidic residues" evidence="8">
    <location>
        <begin position="487"/>
        <end position="496"/>
    </location>
</feature>
<feature type="transmembrane region" description="Helical" evidence="7">
    <location>
        <begin position="30"/>
        <end position="55"/>
    </location>
</feature>
<gene>
    <name evidence="10" type="ORF">ACFQL7_00505</name>
</gene>
<reference evidence="10 11" key="1">
    <citation type="journal article" date="2019" name="Int. J. Syst. Evol. Microbiol.">
        <title>The Global Catalogue of Microorganisms (GCM) 10K type strain sequencing project: providing services to taxonomists for standard genome sequencing and annotation.</title>
        <authorList>
            <consortium name="The Broad Institute Genomics Platform"/>
            <consortium name="The Broad Institute Genome Sequencing Center for Infectious Disease"/>
            <person name="Wu L."/>
            <person name="Ma J."/>
        </authorList>
    </citation>
    <scope>NUCLEOTIDE SEQUENCE [LARGE SCALE GENOMIC DNA]</scope>
    <source>
        <strain evidence="10 11">RDMS1</strain>
    </source>
</reference>
<dbReference type="Pfam" id="PF00528">
    <property type="entry name" value="BPD_transp_1"/>
    <property type="match status" value="1"/>
</dbReference>
<comment type="subcellular location">
    <subcellularLocation>
        <location evidence="1 7">Cell membrane</location>
        <topology evidence="1 7">Multi-pass membrane protein</topology>
    </subcellularLocation>
</comment>
<feature type="transmembrane region" description="Helical" evidence="7">
    <location>
        <begin position="127"/>
        <end position="149"/>
    </location>
</feature>
<dbReference type="PANTHER" id="PTHR43386">
    <property type="entry name" value="OLIGOPEPTIDE TRANSPORT SYSTEM PERMEASE PROTEIN APPC"/>
    <property type="match status" value="1"/>
</dbReference>
<evidence type="ECO:0000256" key="8">
    <source>
        <dbReference type="SAM" id="MobiDB-lite"/>
    </source>
</evidence>
<feature type="domain" description="ABC transmembrane type-1" evidence="9">
    <location>
        <begin position="281"/>
        <end position="479"/>
    </location>
</feature>
<evidence type="ECO:0000259" key="9">
    <source>
        <dbReference type="PROSITE" id="PS50928"/>
    </source>
</evidence>
<evidence type="ECO:0000313" key="11">
    <source>
        <dbReference type="Proteomes" id="UP001596417"/>
    </source>
</evidence>
<dbReference type="GeneID" id="76198017"/>
<dbReference type="AlphaFoldDB" id="A0ABD5YK51"/>
<feature type="transmembrane region" description="Helical" evidence="7">
    <location>
        <begin position="283"/>
        <end position="305"/>
    </location>
</feature>
<dbReference type="InterPro" id="IPR025966">
    <property type="entry name" value="OppC_N"/>
</dbReference>
<keyword evidence="5 7" id="KW-1133">Transmembrane helix</keyword>
<organism evidence="10 11">
    <name type="scientific">Halocatena marina</name>
    <dbReference type="NCBI Taxonomy" id="2934937"/>
    <lineage>
        <taxon>Archaea</taxon>
        <taxon>Methanobacteriati</taxon>
        <taxon>Methanobacteriota</taxon>
        <taxon>Stenosarchaea group</taxon>
        <taxon>Halobacteria</taxon>
        <taxon>Halobacteriales</taxon>
        <taxon>Natronomonadaceae</taxon>
        <taxon>Halocatena</taxon>
    </lineage>
</organism>
<evidence type="ECO:0000256" key="4">
    <source>
        <dbReference type="ARBA" id="ARBA00022692"/>
    </source>
</evidence>
<feature type="transmembrane region" description="Helical" evidence="7">
    <location>
        <begin position="457"/>
        <end position="478"/>
    </location>
</feature>
<keyword evidence="4 7" id="KW-0812">Transmembrane</keyword>
<keyword evidence="6 7" id="KW-0472">Membrane</keyword>
<dbReference type="SUPFAM" id="SSF161098">
    <property type="entry name" value="MetI-like"/>
    <property type="match status" value="1"/>
</dbReference>
<dbReference type="InterPro" id="IPR035906">
    <property type="entry name" value="MetI-like_sf"/>
</dbReference>
<comment type="caution">
    <text evidence="10">The sequence shown here is derived from an EMBL/GenBank/DDBJ whole genome shotgun (WGS) entry which is preliminary data.</text>
</comment>
<dbReference type="PROSITE" id="PS50928">
    <property type="entry name" value="ABC_TM1"/>
    <property type="match status" value="1"/>
</dbReference>
<evidence type="ECO:0000256" key="1">
    <source>
        <dbReference type="ARBA" id="ARBA00004651"/>
    </source>
</evidence>
<feature type="transmembrane region" description="Helical" evidence="7">
    <location>
        <begin position="182"/>
        <end position="200"/>
    </location>
</feature>
<evidence type="ECO:0000256" key="5">
    <source>
        <dbReference type="ARBA" id="ARBA00022989"/>
    </source>
</evidence>
<evidence type="ECO:0000256" key="2">
    <source>
        <dbReference type="ARBA" id="ARBA00022448"/>
    </source>
</evidence>
<dbReference type="GO" id="GO:0005886">
    <property type="term" value="C:plasma membrane"/>
    <property type="evidence" value="ECO:0007669"/>
    <property type="project" value="UniProtKB-SubCell"/>
</dbReference>
<evidence type="ECO:0000256" key="7">
    <source>
        <dbReference type="RuleBase" id="RU363032"/>
    </source>
</evidence>
<evidence type="ECO:0000313" key="10">
    <source>
        <dbReference type="EMBL" id="MFC7188486.1"/>
    </source>
</evidence>
<feature type="compositionally biased region" description="Low complexity" evidence="8">
    <location>
        <begin position="497"/>
        <end position="507"/>
    </location>
</feature>
<protein>
    <submittedName>
        <fullName evidence="10">ABC transporter permease</fullName>
    </submittedName>
</protein>
<comment type="similarity">
    <text evidence="7">Belongs to the binding-protein-dependent transport system permease family.</text>
</comment>
<evidence type="ECO:0000256" key="6">
    <source>
        <dbReference type="ARBA" id="ARBA00023136"/>
    </source>
</evidence>
<keyword evidence="11" id="KW-1185">Reference proteome</keyword>
<feature type="transmembrane region" description="Helical" evidence="7">
    <location>
        <begin position="346"/>
        <end position="364"/>
    </location>
</feature>
<dbReference type="Gene3D" id="1.10.3720.10">
    <property type="entry name" value="MetI-like"/>
    <property type="match status" value="1"/>
</dbReference>
<dbReference type="InterPro" id="IPR000515">
    <property type="entry name" value="MetI-like"/>
</dbReference>
<feature type="transmembrane region" description="Helical" evidence="7">
    <location>
        <begin position="406"/>
        <end position="433"/>
    </location>
</feature>
<proteinExistence type="inferred from homology"/>
<keyword evidence="3" id="KW-1003">Cell membrane</keyword>
<dbReference type="RefSeq" id="WP_248903868.1">
    <property type="nucleotide sequence ID" value="NZ_CP109979.1"/>
</dbReference>
<feature type="region of interest" description="Disordered" evidence="8">
    <location>
        <begin position="487"/>
        <end position="507"/>
    </location>
</feature>
<dbReference type="InterPro" id="IPR050366">
    <property type="entry name" value="BP-dependent_transpt_permease"/>
</dbReference>
<dbReference type="Proteomes" id="UP001596417">
    <property type="component" value="Unassembled WGS sequence"/>
</dbReference>
<dbReference type="EMBL" id="JBHTAX010000001">
    <property type="protein sequence ID" value="MFC7188486.1"/>
    <property type="molecule type" value="Genomic_DNA"/>
</dbReference>
<accession>A0ABD5YK51</accession>
<keyword evidence="2 7" id="KW-0813">Transport</keyword>
<dbReference type="Pfam" id="PF12911">
    <property type="entry name" value="OppC_N"/>
    <property type="match status" value="1"/>
</dbReference>
<feature type="transmembrane region" description="Helical" evidence="7">
    <location>
        <begin position="317"/>
        <end position="340"/>
    </location>
</feature>